<keyword evidence="1" id="KW-0812">Transmembrane</keyword>
<dbReference type="PANTHER" id="PTHR34730:SF1">
    <property type="entry name" value="PARAQUAT-INDUCIBLE PROTEIN A"/>
    <property type="match status" value="1"/>
</dbReference>
<name>A0A0A9XER5_LYGHE</name>
<dbReference type="PANTHER" id="PTHR34730">
    <property type="entry name" value="UNNAMED PRODUCT"/>
    <property type="match status" value="1"/>
</dbReference>
<feature type="transmembrane region" description="Helical" evidence="1">
    <location>
        <begin position="199"/>
        <end position="217"/>
    </location>
</feature>
<protein>
    <submittedName>
        <fullName evidence="2">Uncharacterized protein</fullName>
    </submittedName>
</protein>
<reference evidence="2" key="1">
    <citation type="journal article" date="2014" name="PLoS ONE">
        <title>Transcriptome-Based Identification of ABC Transporters in the Western Tarnished Plant Bug Lygus hesperus.</title>
        <authorList>
            <person name="Hull J.J."/>
            <person name="Chaney K."/>
            <person name="Geib S.M."/>
            <person name="Fabrick J.A."/>
            <person name="Brent C.S."/>
            <person name="Walsh D."/>
            <person name="Lavine L.C."/>
        </authorList>
    </citation>
    <scope>NUCLEOTIDE SEQUENCE</scope>
</reference>
<sequence length="233" mass="26333">MKSFCDEDTELCYLDLPRKDLSLQPPKALLILFPTVSVMITIALVNINILRHLDSPVCDRKGNPISITRIAIEDSLFCMYILLTAMLFICSNLTTAASLTVGNNILMYNFSLMNSVHDFWFGGLKPLSVIVMIFSCLYPYFKLFVMLMYTVVFHKPESTVLKVIESLGKYGYIDTLVMVIMVGGMCVSNIATVLIRPSFYYFVIATTMSISAGNYGVHFWRYGTSIRHYPCTV</sequence>
<accession>A0A0A9XER5</accession>
<evidence type="ECO:0000313" key="2">
    <source>
        <dbReference type="EMBL" id="JAG18111.1"/>
    </source>
</evidence>
<dbReference type="Pfam" id="PF04403">
    <property type="entry name" value="PqiA"/>
    <property type="match status" value="1"/>
</dbReference>
<feature type="transmembrane region" description="Helical" evidence="1">
    <location>
        <begin position="172"/>
        <end position="193"/>
    </location>
</feature>
<dbReference type="InterPro" id="IPR007498">
    <property type="entry name" value="PqiA-like"/>
</dbReference>
<evidence type="ECO:0000256" key="1">
    <source>
        <dbReference type="SAM" id="Phobius"/>
    </source>
</evidence>
<feature type="transmembrane region" description="Helical" evidence="1">
    <location>
        <begin position="119"/>
        <end position="141"/>
    </location>
</feature>
<dbReference type="AlphaFoldDB" id="A0A0A9XER5"/>
<dbReference type="EMBL" id="GBHO01025493">
    <property type="protein sequence ID" value="JAG18111.1"/>
    <property type="molecule type" value="Transcribed_RNA"/>
</dbReference>
<gene>
    <name evidence="2" type="ORF">CM83_17654</name>
</gene>
<feature type="transmembrane region" description="Helical" evidence="1">
    <location>
        <begin position="77"/>
        <end position="99"/>
    </location>
</feature>
<keyword evidence="1" id="KW-1133">Transmembrane helix</keyword>
<proteinExistence type="predicted"/>
<feature type="transmembrane region" description="Helical" evidence="1">
    <location>
        <begin position="28"/>
        <end position="50"/>
    </location>
</feature>
<keyword evidence="1" id="KW-0472">Membrane</keyword>
<reference evidence="2" key="2">
    <citation type="submission" date="2014-07" db="EMBL/GenBank/DDBJ databases">
        <authorList>
            <person name="Hull J."/>
        </authorList>
    </citation>
    <scope>NUCLEOTIDE SEQUENCE</scope>
</reference>
<organism evidence="2">
    <name type="scientific">Lygus hesperus</name>
    <name type="common">Western plant bug</name>
    <dbReference type="NCBI Taxonomy" id="30085"/>
    <lineage>
        <taxon>Eukaryota</taxon>
        <taxon>Metazoa</taxon>
        <taxon>Ecdysozoa</taxon>
        <taxon>Arthropoda</taxon>
        <taxon>Hexapoda</taxon>
        <taxon>Insecta</taxon>
        <taxon>Pterygota</taxon>
        <taxon>Neoptera</taxon>
        <taxon>Paraneoptera</taxon>
        <taxon>Hemiptera</taxon>
        <taxon>Heteroptera</taxon>
        <taxon>Panheteroptera</taxon>
        <taxon>Cimicomorpha</taxon>
        <taxon>Miridae</taxon>
        <taxon>Mirini</taxon>
        <taxon>Lygus</taxon>
    </lineage>
</organism>